<comment type="caution">
    <text evidence="2">The sequence shown here is derived from an EMBL/GenBank/DDBJ whole genome shotgun (WGS) entry which is preliminary data.</text>
</comment>
<protein>
    <recommendedName>
        <fullName evidence="1">Integrase core domain-containing protein</fullName>
    </recommendedName>
</protein>
<accession>A0AAD9Q1Q1</accession>
<organism evidence="2 3">
    <name type="scientific">Acropora cervicornis</name>
    <name type="common">Staghorn coral</name>
    <dbReference type="NCBI Taxonomy" id="6130"/>
    <lineage>
        <taxon>Eukaryota</taxon>
        <taxon>Metazoa</taxon>
        <taxon>Cnidaria</taxon>
        <taxon>Anthozoa</taxon>
        <taxon>Hexacorallia</taxon>
        <taxon>Scleractinia</taxon>
        <taxon>Astrocoeniina</taxon>
        <taxon>Acroporidae</taxon>
        <taxon>Acropora</taxon>
    </lineage>
</organism>
<evidence type="ECO:0000313" key="3">
    <source>
        <dbReference type="Proteomes" id="UP001249851"/>
    </source>
</evidence>
<dbReference type="PANTHER" id="PTHR46791">
    <property type="entry name" value="EXPRESSED PROTEIN"/>
    <property type="match status" value="1"/>
</dbReference>
<sequence length="151" mass="17236">MSSVEQIGGCPRTVWTNCGTENVIIAALQHVFHDNIANNQQTYGHRYVASTCNQRIKSWWSNFRKSLSEWWLELFKDLAVSGVFCHANAVHIHCPWYCFMGILQKELKFVASSWNEHLLTGSNMSDCRNGIPDELFVLPENSSTSLLHSFV</sequence>
<dbReference type="Proteomes" id="UP001249851">
    <property type="component" value="Unassembled WGS sequence"/>
</dbReference>
<evidence type="ECO:0000313" key="2">
    <source>
        <dbReference type="EMBL" id="KAK2553033.1"/>
    </source>
</evidence>
<proteinExistence type="predicted"/>
<gene>
    <name evidence="2" type="ORF">P5673_025757</name>
</gene>
<evidence type="ECO:0000259" key="1">
    <source>
        <dbReference type="Pfam" id="PF24764"/>
    </source>
</evidence>
<reference evidence="2" key="1">
    <citation type="journal article" date="2023" name="G3 (Bethesda)">
        <title>Whole genome assembly and annotation of the endangered Caribbean coral Acropora cervicornis.</title>
        <authorList>
            <person name="Selwyn J.D."/>
            <person name="Vollmer S.V."/>
        </authorList>
    </citation>
    <scope>NUCLEOTIDE SEQUENCE</scope>
    <source>
        <strain evidence="2">K2</strain>
    </source>
</reference>
<dbReference type="Pfam" id="PF24764">
    <property type="entry name" value="rva_4"/>
    <property type="match status" value="1"/>
</dbReference>
<name>A0AAD9Q1Q1_ACRCE</name>
<dbReference type="EMBL" id="JARQWQ010000081">
    <property type="protein sequence ID" value="KAK2553033.1"/>
    <property type="molecule type" value="Genomic_DNA"/>
</dbReference>
<dbReference type="InterPro" id="IPR058913">
    <property type="entry name" value="Integrase_dom_put"/>
</dbReference>
<reference evidence="2" key="2">
    <citation type="journal article" date="2023" name="Science">
        <title>Genomic signatures of disease resistance in endangered staghorn corals.</title>
        <authorList>
            <person name="Vollmer S.V."/>
            <person name="Selwyn J.D."/>
            <person name="Despard B.A."/>
            <person name="Roesel C.L."/>
        </authorList>
    </citation>
    <scope>NUCLEOTIDE SEQUENCE</scope>
    <source>
        <strain evidence="2">K2</strain>
    </source>
</reference>
<feature type="domain" description="Integrase core" evidence="1">
    <location>
        <begin position="9"/>
        <end position="123"/>
    </location>
</feature>
<dbReference type="PANTHER" id="PTHR46791:SF13">
    <property type="entry name" value="CLR5 DOMAIN-CONTAINING PROTEIN"/>
    <property type="match status" value="1"/>
</dbReference>
<keyword evidence="3" id="KW-1185">Reference proteome</keyword>
<dbReference type="AlphaFoldDB" id="A0AAD9Q1Q1"/>